<dbReference type="InterPro" id="IPR047705">
    <property type="entry name" value="AimR-like"/>
</dbReference>
<name>A0A268RZU5_SHOCL</name>
<organism evidence="1 2">
    <name type="scientific">Shouchella clausii</name>
    <name type="common">Alkalihalobacillus clausii</name>
    <dbReference type="NCBI Taxonomy" id="79880"/>
    <lineage>
        <taxon>Bacteria</taxon>
        <taxon>Bacillati</taxon>
        <taxon>Bacillota</taxon>
        <taxon>Bacilli</taxon>
        <taxon>Bacillales</taxon>
        <taxon>Bacillaceae</taxon>
        <taxon>Shouchella</taxon>
    </lineage>
</organism>
<dbReference type="AlphaFoldDB" id="A0A268RZU5"/>
<dbReference type="Proteomes" id="UP000216133">
    <property type="component" value="Unassembled WGS sequence"/>
</dbReference>
<protein>
    <submittedName>
        <fullName evidence="1">Uncharacterized protein</fullName>
    </submittedName>
</protein>
<dbReference type="RefSeq" id="WP_095255842.1">
    <property type="nucleotide sequence ID" value="NZ_CP155469.1"/>
</dbReference>
<dbReference type="Pfam" id="PF22871">
    <property type="entry name" value="AimR"/>
    <property type="match status" value="1"/>
</dbReference>
<comment type="caution">
    <text evidence="1">The sequence shown here is derived from an EMBL/GenBank/DDBJ whole genome shotgun (WGS) entry which is preliminary data.</text>
</comment>
<accession>A0A268RZU5</accession>
<gene>
    <name evidence="1" type="ORF">CHH61_11965</name>
</gene>
<evidence type="ECO:0000313" key="2">
    <source>
        <dbReference type="Proteomes" id="UP000216133"/>
    </source>
</evidence>
<reference evidence="1 2" key="1">
    <citation type="submission" date="2017-07" db="EMBL/GenBank/DDBJ databases">
        <title>Isolation and whole genome analysis of endospore-forming bacteria from heroin.</title>
        <authorList>
            <person name="Kalinowski J."/>
            <person name="Ahrens B."/>
            <person name="Al-Dilaimi A."/>
            <person name="Winkler A."/>
            <person name="Wibberg D."/>
            <person name="Schleenbecker U."/>
            <person name="Ruckert C."/>
            <person name="Wolfel R."/>
            <person name="Grass G."/>
        </authorList>
    </citation>
    <scope>NUCLEOTIDE SEQUENCE [LARGE SCALE GENOMIC DNA]</scope>
    <source>
        <strain evidence="1 2">7523-2</strain>
    </source>
</reference>
<sequence>MFEKERASQLLDQKKWTGPTTLDEEFMRQLANTPDQYSFEDVLLIVKQLMPNEVVPLMNVYAASVKKLDHVQDAFEYATLHEQIDLLERLISVHELDDLLSEWVAVYRLVYNLMGKRITNEDGVEAARKLYEQVQNPLMKIRAEYIEINESYKIGNLRNVNIIEKKIRQFFKKIDPSFIKSALATRLSLLIGILKFYHQGCFKEGENYFLAVAVNEASSDSTLSSTYHGLAHVSLVNNEKEKCFAYLEKSIELADKAKLYDYKNRLENEYFPFVQNYFGERIDLNNVVLEEQAHQYVVRGDKQKALHLIEQLERKGRGTPYTLYYKGKATKDMATLLRAIKSFAKESDLFRITLIEKEINRLIYGEVKR</sequence>
<dbReference type="NCBIfam" id="NF038310">
    <property type="entry name" value="lysogeny_AimR"/>
    <property type="match status" value="1"/>
</dbReference>
<evidence type="ECO:0000313" key="1">
    <source>
        <dbReference type="EMBL" id="PAF25762.1"/>
    </source>
</evidence>
<dbReference type="EMBL" id="NPBS01000062">
    <property type="protein sequence ID" value="PAF25762.1"/>
    <property type="molecule type" value="Genomic_DNA"/>
</dbReference>
<proteinExistence type="predicted"/>